<evidence type="ECO:0000256" key="1">
    <source>
        <dbReference type="SAM" id="MobiDB-lite"/>
    </source>
</evidence>
<proteinExistence type="predicted"/>
<name>A0A9J5WXQ1_SOLCO</name>
<keyword evidence="3" id="KW-1185">Reference proteome</keyword>
<sequence>MITRVIKIGMCLYMVDIAVDGSRPILRINVIARSPIEPTDSFNDNDSVENENMGDQTKESFCDQSNDNLGDDSMNGKDHLVDVEDQLVDVEDFEHFEESELQLLLAEAATRKSFDFSTVKSCTKYLKVYNHAHHGYCMRHLRENLWVNHHYGYSLYLYYNATKAYYLEEFNDHFVEFKDKFPEAAFVLEHEVGFEK</sequence>
<protein>
    <submittedName>
        <fullName evidence="2">Uncharacterized protein</fullName>
    </submittedName>
</protein>
<comment type="caution">
    <text evidence="2">The sequence shown here is derived from an EMBL/GenBank/DDBJ whole genome shotgun (WGS) entry which is preliminary data.</text>
</comment>
<dbReference type="EMBL" id="JACXVP010000010">
    <property type="protein sequence ID" value="KAG5579852.1"/>
    <property type="molecule type" value="Genomic_DNA"/>
</dbReference>
<evidence type="ECO:0000313" key="3">
    <source>
        <dbReference type="Proteomes" id="UP000824120"/>
    </source>
</evidence>
<organism evidence="2 3">
    <name type="scientific">Solanum commersonii</name>
    <name type="common">Commerson's wild potato</name>
    <name type="synonym">Commerson's nightshade</name>
    <dbReference type="NCBI Taxonomy" id="4109"/>
    <lineage>
        <taxon>Eukaryota</taxon>
        <taxon>Viridiplantae</taxon>
        <taxon>Streptophyta</taxon>
        <taxon>Embryophyta</taxon>
        <taxon>Tracheophyta</taxon>
        <taxon>Spermatophyta</taxon>
        <taxon>Magnoliopsida</taxon>
        <taxon>eudicotyledons</taxon>
        <taxon>Gunneridae</taxon>
        <taxon>Pentapetalae</taxon>
        <taxon>asterids</taxon>
        <taxon>lamiids</taxon>
        <taxon>Solanales</taxon>
        <taxon>Solanaceae</taxon>
        <taxon>Solanoideae</taxon>
        <taxon>Solaneae</taxon>
        <taxon>Solanum</taxon>
    </lineage>
</organism>
<dbReference type="OrthoDB" id="1303671at2759"/>
<feature type="region of interest" description="Disordered" evidence="1">
    <location>
        <begin position="40"/>
        <end position="68"/>
    </location>
</feature>
<evidence type="ECO:0000313" key="2">
    <source>
        <dbReference type="EMBL" id="KAG5579852.1"/>
    </source>
</evidence>
<dbReference type="Proteomes" id="UP000824120">
    <property type="component" value="Chromosome 10"/>
</dbReference>
<accession>A0A9J5WXQ1</accession>
<reference evidence="2 3" key="1">
    <citation type="submission" date="2020-09" db="EMBL/GenBank/DDBJ databases">
        <title>De no assembly of potato wild relative species, Solanum commersonii.</title>
        <authorList>
            <person name="Cho K."/>
        </authorList>
    </citation>
    <scope>NUCLEOTIDE SEQUENCE [LARGE SCALE GENOMIC DNA]</scope>
    <source>
        <strain evidence="2">LZ3.2</strain>
        <tissue evidence="2">Leaf</tissue>
    </source>
</reference>
<gene>
    <name evidence="2" type="ORF">H5410_050479</name>
</gene>
<dbReference type="AlphaFoldDB" id="A0A9J5WXQ1"/>